<dbReference type="Pfam" id="PF01494">
    <property type="entry name" value="FAD_binding_3"/>
    <property type="match status" value="1"/>
</dbReference>
<protein>
    <submittedName>
        <fullName evidence="4">FAD-dependent monooxygenase</fullName>
    </submittedName>
</protein>
<dbReference type="Proteomes" id="UP000807371">
    <property type="component" value="Unassembled WGS sequence"/>
</dbReference>
<keyword evidence="2 4" id="KW-0503">Monooxygenase</keyword>
<proteinExistence type="predicted"/>
<evidence type="ECO:0000259" key="3">
    <source>
        <dbReference type="Pfam" id="PF01494"/>
    </source>
</evidence>
<organism evidence="4 5">
    <name type="scientific">Streptomyces pactum</name>
    <dbReference type="NCBI Taxonomy" id="68249"/>
    <lineage>
        <taxon>Bacteria</taxon>
        <taxon>Bacillati</taxon>
        <taxon>Actinomycetota</taxon>
        <taxon>Actinomycetes</taxon>
        <taxon>Kitasatosporales</taxon>
        <taxon>Streptomycetaceae</taxon>
        <taxon>Streptomyces</taxon>
    </lineage>
</organism>
<accession>A0ABS0NEG2</accession>
<sequence length="398" mass="42330">MTDALIIGGGIAGVVTAMALQRAGIHAVVHESHASGADDAGAFLTVFANGLQALHAIDAHRPVIDNSFPAERVEFISNTGKRLGSRPIAGFDGGAGARTLKRATLYRVLHEEAERRGVTIEHGKRFAAAHTAPNGRIVASFADGGRAQGDLLIGADGIHSLTRKIIDAAAPRPRFTGQTTVCGFTRDAPEPPEPGTYTMIYGKRAFFGCTAGPDGEVWWFANAPGPEIPRDRLAAVTPEQWRERVAALFDEDRTPAASLVRATGDEIVASNAYDLASVPNWYGDAMIVIGDAAHAAAPNAAQGASMAMEDGVLLAACLRDLPRRRAFAAFERLRRPRVERLVATSAAMSRHTTPGALGRMVRDVVLPLRLDRGSAGADDWLTGHTIDWNATVSDRPAR</sequence>
<evidence type="ECO:0000313" key="5">
    <source>
        <dbReference type="Proteomes" id="UP000807371"/>
    </source>
</evidence>
<dbReference type="InterPro" id="IPR050493">
    <property type="entry name" value="FAD-dep_Monooxygenase_BioMet"/>
</dbReference>
<evidence type="ECO:0000256" key="2">
    <source>
        <dbReference type="ARBA" id="ARBA00023033"/>
    </source>
</evidence>
<dbReference type="PANTHER" id="PTHR13789">
    <property type="entry name" value="MONOOXYGENASE"/>
    <property type="match status" value="1"/>
</dbReference>
<dbReference type="InterPro" id="IPR036188">
    <property type="entry name" value="FAD/NAD-bd_sf"/>
</dbReference>
<keyword evidence="5" id="KW-1185">Reference proteome</keyword>
<dbReference type="PRINTS" id="PR00420">
    <property type="entry name" value="RNGMNOXGNASE"/>
</dbReference>
<dbReference type="PANTHER" id="PTHR13789:SF309">
    <property type="entry name" value="PUTATIVE (AFU_ORTHOLOGUE AFUA_6G14510)-RELATED"/>
    <property type="match status" value="1"/>
</dbReference>
<dbReference type="InterPro" id="IPR002938">
    <property type="entry name" value="FAD-bd"/>
</dbReference>
<dbReference type="RefSeq" id="WP_197987368.1">
    <property type="nucleotide sequence ID" value="NZ_JACYXC010000001.1"/>
</dbReference>
<evidence type="ECO:0000313" key="4">
    <source>
        <dbReference type="EMBL" id="MBH5333565.1"/>
    </source>
</evidence>
<dbReference type="GO" id="GO:0004497">
    <property type="term" value="F:monooxygenase activity"/>
    <property type="evidence" value="ECO:0007669"/>
    <property type="project" value="UniProtKB-KW"/>
</dbReference>
<reference evidence="4 5" key="1">
    <citation type="submission" date="2020-09" db="EMBL/GenBank/DDBJ databases">
        <title>Biosynthesis of the nuclear factor of activated T cells inhibitor NFAT-133 and its congeners in Streptomyces pactum.</title>
        <authorList>
            <person name="Zhou W."/>
            <person name="Posri P."/>
            <person name="Abugrain M.E."/>
            <person name="Weisberg A.J."/>
            <person name="Chang J.H."/>
            <person name="Mahmud T."/>
        </authorList>
    </citation>
    <scope>NUCLEOTIDE SEQUENCE [LARGE SCALE GENOMIC DNA]</scope>
    <source>
        <strain evidence="4 5">ATCC 27456</strain>
    </source>
</reference>
<name>A0ABS0NEG2_9ACTN</name>
<dbReference type="SUPFAM" id="SSF51905">
    <property type="entry name" value="FAD/NAD(P)-binding domain"/>
    <property type="match status" value="1"/>
</dbReference>
<gene>
    <name evidence="4" type="ORF">IHE55_01590</name>
</gene>
<comment type="caution">
    <text evidence="4">The sequence shown here is derived from an EMBL/GenBank/DDBJ whole genome shotgun (WGS) entry which is preliminary data.</text>
</comment>
<dbReference type="Gene3D" id="3.50.50.60">
    <property type="entry name" value="FAD/NAD(P)-binding domain"/>
    <property type="match status" value="1"/>
</dbReference>
<evidence type="ECO:0000256" key="1">
    <source>
        <dbReference type="ARBA" id="ARBA00023002"/>
    </source>
</evidence>
<feature type="domain" description="FAD-binding" evidence="3">
    <location>
        <begin position="2"/>
        <end position="343"/>
    </location>
</feature>
<keyword evidence="1" id="KW-0560">Oxidoreductase</keyword>
<dbReference type="EMBL" id="JACYXC010000001">
    <property type="protein sequence ID" value="MBH5333565.1"/>
    <property type="molecule type" value="Genomic_DNA"/>
</dbReference>